<dbReference type="InterPro" id="IPR001394">
    <property type="entry name" value="Peptidase_C19_UCH"/>
</dbReference>
<evidence type="ECO:0000313" key="3">
    <source>
        <dbReference type="EMBL" id="ELR24271.1"/>
    </source>
</evidence>
<feature type="region of interest" description="Disordered" evidence="1">
    <location>
        <begin position="691"/>
        <end position="826"/>
    </location>
</feature>
<feature type="domain" description="USP" evidence="2">
    <location>
        <begin position="91"/>
        <end position="602"/>
    </location>
</feature>
<dbReference type="PROSITE" id="PS00972">
    <property type="entry name" value="USP_1"/>
    <property type="match status" value="1"/>
</dbReference>
<dbReference type="Pfam" id="PF00443">
    <property type="entry name" value="UCH"/>
    <property type="match status" value="1"/>
</dbReference>
<dbReference type="InterPro" id="IPR028889">
    <property type="entry name" value="USP"/>
</dbReference>
<dbReference type="PROSITE" id="PS50330">
    <property type="entry name" value="UIM"/>
    <property type="match status" value="2"/>
</dbReference>
<dbReference type="InterPro" id="IPR038765">
    <property type="entry name" value="Papain-like_cys_pep_sf"/>
</dbReference>
<dbReference type="Gene3D" id="6.10.140.100">
    <property type="match status" value="1"/>
</dbReference>
<dbReference type="InterPro" id="IPR050164">
    <property type="entry name" value="Peptidase_C19"/>
</dbReference>
<accession>L8HIP5</accession>
<proteinExistence type="predicted"/>
<feature type="region of interest" description="Disordered" evidence="1">
    <location>
        <begin position="414"/>
        <end position="477"/>
    </location>
</feature>
<dbReference type="VEuPathDB" id="AmoebaDB:ACA1_169590"/>
<feature type="region of interest" description="Disordered" evidence="1">
    <location>
        <begin position="607"/>
        <end position="669"/>
    </location>
</feature>
<gene>
    <name evidence="3" type="ORF">ACA1_169590</name>
</gene>
<dbReference type="SUPFAM" id="SSF54001">
    <property type="entry name" value="Cysteine proteinases"/>
    <property type="match status" value="1"/>
</dbReference>
<dbReference type="InterPro" id="IPR003903">
    <property type="entry name" value="UIM_dom"/>
</dbReference>
<dbReference type="GO" id="GO:0005634">
    <property type="term" value="C:nucleus"/>
    <property type="evidence" value="ECO:0007669"/>
    <property type="project" value="TreeGrafter"/>
</dbReference>
<dbReference type="GO" id="GO:0016579">
    <property type="term" value="P:protein deubiquitination"/>
    <property type="evidence" value="ECO:0007669"/>
    <property type="project" value="InterPro"/>
</dbReference>
<keyword evidence="4" id="KW-1185">Reference proteome</keyword>
<feature type="compositionally biased region" description="Basic residues" evidence="1">
    <location>
        <begin position="627"/>
        <end position="639"/>
    </location>
</feature>
<name>L8HIP5_ACACF</name>
<dbReference type="EMBL" id="KB007834">
    <property type="protein sequence ID" value="ELR24271.1"/>
    <property type="molecule type" value="Genomic_DNA"/>
</dbReference>
<dbReference type="KEGG" id="acan:ACA1_169590"/>
<feature type="compositionally biased region" description="Basic and acidic residues" evidence="1">
    <location>
        <begin position="774"/>
        <end position="800"/>
    </location>
</feature>
<dbReference type="InterPro" id="IPR018200">
    <property type="entry name" value="USP_CS"/>
</dbReference>
<feature type="compositionally biased region" description="Basic and acidic residues" evidence="1">
    <location>
        <begin position="705"/>
        <end position="728"/>
    </location>
</feature>
<dbReference type="GO" id="GO:0004843">
    <property type="term" value="F:cysteine-type deubiquitinase activity"/>
    <property type="evidence" value="ECO:0007669"/>
    <property type="project" value="InterPro"/>
</dbReference>
<feature type="compositionally biased region" description="Basic and acidic residues" evidence="1">
    <location>
        <begin position="738"/>
        <end position="754"/>
    </location>
</feature>
<sequence length="826" mass="92602">MGSTLYHARPRPFTRDTTIGDYFPSYDRWATSNTGAHHYDFDRHNAELEELDRSGRRARSASGGLGIVNRSWATSPVTSPVLSSRPAFKREGLQNLGNTCYMNAVLQSLLSLETFVSDMNRDEFIQALPYTSFYQALLQIAVEMRREKHGIINPWPVKDAVARMAKQFSDWMQQDAHEFLVSCLDQLEGEIDKIGQDSREKAKAEVGASSSSSTLVILSEEEKQAERVRNDKCPIFLNFESEVEHTFTCRNPACENVARKPEIFRDFSLEIIEPPPGASETDKRSNKPSVQDLVKFWFQGDEVVEMRCGKCEEAGEADVGHNFLRLPRVLILHLKRFKPLPTDIFTIRKLQDMVRLNKTIDLGPLNLPSHDAAFSPTSRSPSSSHSPSSAPSPSPSSPFSTSVASVKSSEFKVPAPHSKVVVPPTSSFPTGGAKGGERIDDDDLSTIIEGGLANNKRQRTQSSDSTSTSTNGTKLSEEEMMARALKESEITFAAVEQAKEEERIRKEQEELDMAIALSLEEGQDDEQRVSMKRKRSTNATERSIVVHWGAKASMGHYTSYVHNPTSGQWKEYNDDRVYELKESAALGEQAEKNGYLLFYVHDSVQHPARFPERRPQAKLRWAQASRRSARQKAGSRRRGREGSRDDGRHDNSEEEKKEKKTKKPYNFDDAMDACSNAAEDSDDILNLSFFGDLANSSTNGAASAEPHKRDEEERKTTQSRRVDEDARAATRTVTVTKPAREDGRTNGNREAKEDSADDEDEELKRAIALSLAEATEKDTKAKAEEEAKRRKRADEQERKASVAVGGGDEEESGLEDKRKRRKRQAP</sequence>
<dbReference type="SMART" id="SM00726">
    <property type="entry name" value="UIM"/>
    <property type="match status" value="3"/>
</dbReference>
<feature type="compositionally biased region" description="Low complexity" evidence="1">
    <location>
        <begin position="374"/>
        <end position="389"/>
    </location>
</feature>
<dbReference type="PROSITE" id="PS50235">
    <property type="entry name" value="USP_3"/>
    <property type="match status" value="1"/>
</dbReference>
<dbReference type="PANTHER" id="PTHR24006">
    <property type="entry name" value="UBIQUITIN CARBOXYL-TERMINAL HYDROLASE"/>
    <property type="match status" value="1"/>
</dbReference>
<dbReference type="RefSeq" id="XP_004353954.1">
    <property type="nucleotide sequence ID" value="XM_004353902.1"/>
</dbReference>
<feature type="compositionally biased region" description="Basic and acidic residues" evidence="1">
    <location>
        <begin position="640"/>
        <end position="658"/>
    </location>
</feature>
<feature type="region of interest" description="Disordered" evidence="1">
    <location>
        <begin position="371"/>
        <end position="402"/>
    </location>
</feature>
<evidence type="ECO:0000313" key="4">
    <source>
        <dbReference type="Proteomes" id="UP000011083"/>
    </source>
</evidence>
<feature type="compositionally biased region" description="Low complexity" evidence="1">
    <location>
        <begin position="460"/>
        <end position="473"/>
    </location>
</feature>
<dbReference type="CDD" id="cd02257">
    <property type="entry name" value="Peptidase_C19"/>
    <property type="match status" value="1"/>
</dbReference>
<dbReference type="GeneID" id="14925287"/>
<evidence type="ECO:0000259" key="2">
    <source>
        <dbReference type="PROSITE" id="PS50235"/>
    </source>
</evidence>
<dbReference type="Pfam" id="PF02809">
    <property type="entry name" value="UIM"/>
    <property type="match status" value="3"/>
</dbReference>
<reference evidence="3 4" key="1">
    <citation type="journal article" date="2013" name="Genome Biol.">
        <title>Genome of Acanthamoeba castellanii highlights extensive lateral gene transfer and early evolution of tyrosine kinase signaling.</title>
        <authorList>
            <person name="Clarke M."/>
            <person name="Lohan A.J."/>
            <person name="Liu B."/>
            <person name="Lagkouvardos I."/>
            <person name="Roy S."/>
            <person name="Zafar N."/>
            <person name="Bertelli C."/>
            <person name="Schilde C."/>
            <person name="Kianianmomeni A."/>
            <person name="Burglin T.R."/>
            <person name="Frech C."/>
            <person name="Turcotte B."/>
            <person name="Kopec K.O."/>
            <person name="Synnott J.M."/>
            <person name="Choo C."/>
            <person name="Paponov I."/>
            <person name="Finkler A."/>
            <person name="Soon Heng Tan C."/>
            <person name="Hutchins A.P."/>
            <person name="Weinmeier T."/>
            <person name="Rattei T."/>
            <person name="Chu J.S."/>
            <person name="Gimenez G."/>
            <person name="Irimia M."/>
            <person name="Rigden D.J."/>
            <person name="Fitzpatrick D.A."/>
            <person name="Lorenzo-Morales J."/>
            <person name="Bateman A."/>
            <person name="Chiu C.H."/>
            <person name="Tang P."/>
            <person name="Hegemann P."/>
            <person name="Fromm H."/>
            <person name="Raoult D."/>
            <person name="Greub G."/>
            <person name="Miranda-Saavedra D."/>
            <person name="Chen N."/>
            <person name="Nash P."/>
            <person name="Ginger M.L."/>
            <person name="Horn M."/>
            <person name="Schaap P."/>
            <person name="Caler L."/>
            <person name="Loftus B."/>
        </authorList>
    </citation>
    <scope>NUCLEOTIDE SEQUENCE [LARGE SCALE GENOMIC DNA]</scope>
    <source>
        <strain evidence="3 4">Neff</strain>
    </source>
</reference>
<dbReference type="AlphaFoldDB" id="L8HIP5"/>
<dbReference type="GO" id="GO:0005829">
    <property type="term" value="C:cytosol"/>
    <property type="evidence" value="ECO:0007669"/>
    <property type="project" value="TreeGrafter"/>
</dbReference>
<dbReference type="STRING" id="1257118.L8HIP5"/>
<dbReference type="Gene3D" id="3.90.70.10">
    <property type="entry name" value="Cysteine proteinases"/>
    <property type="match status" value="2"/>
</dbReference>
<organism evidence="3 4">
    <name type="scientific">Acanthamoeba castellanii (strain ATCC 30010 / Neff)</name>
    <dbReference type="NCBI Taxonomy" id="1257118"/>
    <lineage>
        <taxon>Eukaryota</taxon>
        <taxon>Amoebozoa</taxon>
        <taxon>Discosea</taxon>
        <taxon>Longamoebia</taxon>
        <taxon>Centramoebida</taxon>
        <taxon>Acanthamoebidae</taxon>
        <taxon>Acanthamoeba</taxon>
    </lineage>
</organism>
<protein>
    <submittedName>
        <fullName evidence="3">Ubiquitin interaction motif domain containing protein</fullName>
    </submittedName>
</protein>
<dbReference type="OrthoDB" id="21432at2759"/>
<dbReference type="Proteomes" id="UP000011083">
    <property type="component" value="Unassembled WGS sequence"/>
</dbReference>
<evidence type="ECO:0000256" key="1">
    <source>
        <dbReference type="SAM" id="MobiDB-lite"/>
    </source>
</evidence>